<dbReference type="AlphaFoldDB" id="A0A101SIG3"/>
<comment type="caution">
    <text evidence="1">The sequence shown here is derived from an EMBL/GenBank/DDBJ whole genome shotgun (WGS) entry which is preliminary data.</text>
</comment>
<dbReference type="RefSeq" id="WP_059203969.1">
    <property type="nucleotide sequence ID" value="NZ_KQ948656.1"/>
</dbReference>
<sequence length="94" mass="10791">MTPTPYEPYEAPTSDSVLLSFDGRVLEVFGYVDAARYHLREEPRLEFTSGRFRRLTIVVRSGRHHTMPYDADRLPGLHAMADLLARSVAESRRL</sequence>
<gene>
    <name evidence="1" type="ORF">AQJ46_02505</name>
</gene>
<dbReference type="Proteomes" id="UP000053669">
    <property type="component" value="Unassembled WGS sequence"/>
</dbReference>
<dbReference type="STRING" id="58343.AQJ46_02505"/>
<name>A0A101SIG3_9ACTN</name>
<dbReference type="EMBL" id="LMWU01000001">
    <property type="protein sequence ID" value="KUN74434.1"/>
    <property type="molecule type" value="Genomic_DNA"/>
</dbReference>
<accession>A0A101SIG3</accession>
<evidence type="ECO:0000313" key="1">
    <source>
        <dbReference type="EMBL" id="KUN74434.1"/>
    </source>
</evidence>
<reference evidence="1 2" key="1">
    <citation type="submission" date="2015-10" db="EMBL/GenBank/DDBJ databases">
        <title>Draft genome sequence of Streptomyces canus DSM 40017, type strain for the species Streptomyces canus.</title>
        <authorList>
            <person name="Ruckert C."/>
            <person name="Winkler A."/>
            <person name="Kalinowski J."/>
            <person name="Kampfer P."/>
            <person name="Glaeser S."/>
        </authorList>
    </citation>
    <scope>NUCLEOTIDE SEQUENCE [LARGE SCALE GENOMIC DNA]</scope>
    <source>
        <strain evidence="1 2">DSM 40017</strain>
    </source>
</reference>
<protein>
    <submittedName>
        <fullName evidence="1">Uncharacterized protein</fullName>
    </submittedName>
</protein>
<proteinExistence type="predicted"/>
<evidence type="ECO:0000313" key="2">
    <source>
        <dbReference type="Proteomes" id="UP000053669"/>
    </source>
</evidence>
<organism evidence="1 2">
    <name type="scientific">Streptomyces canus</name>
    <dbReference type="NCBI Taxonomy" id="58343"/>
    <lineage>
        <taxon>Bacteria</taxon>
        <taxon>Bacillati</taxon>
        <taxon>Actinomycetota</taxon>
        <taxon>Actinomycetes</taxon>
        <taxon>Kitasatosporales</taxon>
        <taxon>Streptomycetaceae</taxon>
        <taxon>Streptomyces</taxon>
        <taxon>Streptomyces aurantiacus group</taxon>
    </lineage>
</organism>